<organism evidence="2 3">
    <name type="scientific">Cellulophaga tyrosinoxydans</name>
    <dbReference type="NCBI Taxonomy" id="504486"/>
    <lineage>
        <taxon>Bacteria</taxon>
        <taxon>Pseudomonadati</taxon>
        <taxon>Bacteroidota</taxon>
        <taxon>Flavobacteriia</taxon>
        <taxon>Flavobacteriales</taxon>
        <taxon>Flavobacteriaceae</taxon>
        <taxon>Cellulophaga</taxon>
    </lineage>
</organism>
<keyword evidence="1" id="KW-0812">Transmembrane</keyword>
<protein>
    <submittedName>
        <fullName evidence="2">Uncharacterized protein</fullName>
    </submittedName>
</protein>
<feature type="transmembrane region" description="Helical" evidence="1">
    <location>
        <begin position="6"/>
        <end position="25"/>
    </location>
</feature>
<keyword evidence="3" id="KW-1185">Reference proteome</keyword>
<feature type="transmembrane region" description="Helical" evidence="1">
    <location>
        <begin position="41"/>
        <end position="60"/>
    </location>
</feature>
<keyword evidence="1" id="KW-0472">Membrane</keyword>
<dbReference type="STRING" id="504486.SAMN05660703_2025"/>
<accession>A0A1W2ALA1</accession>
<dbReference type="RefSeq" id="WP_084061370.1">
    <property type="nucleotide sequence ID" value="NZ_FWXO01000003.1"/>
</dbReference>
<proteinExistence type="predicted"/>
<evidence type="ECO:0000313" key="3">
    <source>
        <dbReference type="Proteomes" id="UP000192360"/>
    </source>
</evidence>
<dbReference type="Proteomes" id="UP000192360">
    <property type="component" value="Unassembled WGS sequence"/>
</dbReference>
<evidence type="ECO:0000256" key="1">
    <source>
        <dbReference type="SAM" id="Phobius"/>
    </source>
</evidence>
<reference evidence="2 3" key="1">
    <citation type="submission" date="2017-04" db="EMBL/GenBank/DDBJ databases">
        <authorList>
            <person name="Afonso C.L."/>
            <person name="Miller P.J."/>
            <person name="Scott M.A."/>
            <person name="Spackman E."/>
            <person name="Goraichik I."/>
            <person name="Dimitrov K.M."/>
            <person name="Suarez D.L."/>
            <person name="Swayne D.E."/>
        </authorList>
    </citation>
    <scope>NUCLEOTIDE SEQUENCE [LARGE SCALE GENOMIC DNA]</scope>
    <source>
        <strain evidence="2 3">DSM 21164</strain>
    </source>
</reference>
<evidence type="ECO:0000313" key="2">
    <source>
        <dbReference type="EMBL" id="SMC61466.1"/>
    </source>
</evidence>
<sequence>MFSTGQLIFAALFFVSFSIIIYFTYRKDKNLHLKNYKGVKWIGLTFIIFIAILFIIKYLLKN</sequence>
<keyword evidence="1" id="KW-1133">Transmembrane helix</keyword>
<name>A0A1W2ALA1_9FLAO</name>
<dbReference type="EMBL" id="FWXO01000003">
    <property type="protein sequence ID" value="SMC61466.1"/>
    <property type="molecule type" value="Genomic_DNA"/>
</dbReference>
<gene>
    <name evidence="2" type="ORF">SAMN05660703_2025</name>
</gene>
<dbReference type="AlphaFoldDB" id="A0A1W2ALA1"/>